<dbReference type="InterPro" id="IPR052922">
    <property type="entry name" value="Cytidylate_Kinase-2"/>
</dbReference>
<evidence type="ECO:0000313" key="1">
    <source>
        <dbReference type="EMBL" id="EFC47238.1"/>
    </source>
</evidence>
<keyword evidence="2" id="KW-1185">Reference proteome</keyword>
<dbReference type="AlphaFoldDB" id="D2V7E1"/>
<dbReference type="InterPro" id="IPR027417">
    <property type="entry name" value="P-loop_NTPase"/>
</dbReference>
<dbReference type="SUPFAM" id="SSF52540">
    <property type="entry name" value="P-loop containing nucleoside triphosphate hydrolases"/>
    <property type="match status" value="1"/>
</dbReference>
<dbReference type="EMBL" id="GG738855">
    <property type="protein sequence ID" value="EFC47238.1"/>
    <property type="molecule type" value="Genomic_DNA"/>
</dbReference>
<reference evidence="1 2" key="1">
    <citation type="journal article" date="2010" name="Cell">
        <title>The genome of Naegleria gruberi illuminates early eukaryotic versatility.</title>
        <authorList>
            <person name="Fritz-Laylin L.K."/>
            <person name="Prochnik S.E."/>
            <person name="Ginger M.L."/>
            <person name="Dacks J.B."/>
            <person name="Carpenter M.L."/>
            <person name="Field M.C."/>
            <person name="Kuo A."/>
            <person name="Paredez A."/>
            <person name="Chapman J."/>
            <person name="Pham J."/>
            <person name="Shu S."/>
            <person name="Neupane R."/>
            <person name="Cipriano M."/>
            <person name="Mancuso J."/>
            <person name="Tu H."/>
            <person name="Salamov A."/>
            <person name="Lindquist E."/>
            <person name="Shapiro H."/>
            <person name="Lucas S."/>
            <person name="Grigoriev I.V."/>
            <person name="Cande W.Z."/>
            <person name="Fulton C."/>
            <person name="Rokhsar D.S."/>
            <person name="Dawson S.C."/>
        </authorList>
    </citation>
    <scope>NUCLEOTIDE SEQUENCE [LARGE SCALE GENOMIC DNA]</scope>
    <source>
        <strain evidence="1 2">NEG-M</strain>
    </source>
</reference>
<organism evidence="2">
    <name type="scientific">Naegleria gruberi</name>
    <name type="common">Amoeba</name>
    <dbReference type="NCBI Taxonomy" id="5762"/>
    <lineage>
        <taxon>Eukaryota</taxon>
        <taxon>Discoba</taxon>
        <taxon>Heterolobosea</taxon>
        <taxon>Tetramitia</taxon>
        <taxon>Eutetramitia</taxon>
        <taxon>Vahlkampfiidae</taxon>
        <taxon>Naegleria</taxon>
    </lineage>
</organism>
<protein>
    <submittedName>
        <fullName evidence="1">Predicted protein</fullName>
    </submittedName>
</protein>
<dbReference type="InParanoid" id="D2V7E1"/>
<dbReference type="VEuPathDB" id="AmoebaDB:NAEGRDRAFT_64763"/>
<dbReference type="PANTHER" id="PTHR37816">
    <property type="entry name" value="YALI0E33011P"/>
    <property type="match status" value="1"/>
</dbReference>
<dbReference type="GeneID" id="8861427"/>
<dbReference type="PANTHER" id="PTHR37816:SF1">
    <property type="entry name" value="TOXIN"/>
    <property type="match status" value="1"/>
</dbReference>
<accession>D2V7E1</accession>
<gene>
    <name evidence="1" type="ORF">NAEGRDRAFT_64763</name>
</gene>
<dbReference type="OMA" id="HECKMFL"/>
<dbReference type="Gene3D" id="3.40.50.300">
    <property type="entry name" value="P-loop containing nucleotide triphosphate hydrolases"/>
    <property type="match status" value="1"/>
</dbReference>
<proteinExistence type="predicted"/>
<dbReference type="RefSeq" id="XP_002679982.1">
    <property type="nucleotide sequence ID" value="XM_002679936.1"/>
</dbReference>
<sequence length="227" mass="26547">MFEIVVLIIIVLILSLVASYHYYMNIRSEQPYLRKGSESLESKPIKIILHGPCASGKSTHSKELSTALNIPLIDADLLRFYPAHEFEWKLKSGNEYISAIEKEMKQFKDKGWVFDGRVLKLPSIIKEANVLIIMDYALIVTFWRLFVRCVSRWIYNTKCCNGNVEKWSNHLGKDSLFLYEFNSMLDAKKRDLGMKKHFEDNPHLHVFKVLSPRDLKYLLKKLDFKSL</sequence>
<dbReference type="Proteomes" id="UP000006671">
    <property type="component" value="Unassembled WGS sequence"/>
</dbReference>
<dbReference type="KEGG" id="ngr:NAEGRDRAFT_64763"/>
<evidence type="ECO:0000313" key="2">
    <source>
        <dbReference type="Proteomes" id="UP000006671"/>
    </source>
</evidence>
<name>D2V7E1_NAEGR</name>